<keyword evidence="2" id="KW-1185">Reference proteome</keyword>
<dbReference type="Proteomes" id="UP001180020">
    <property type="component" value="Unassembled WGS sequence"/>
</dbReference>
<organism evidence="1 2">
    <name type="scientific">Acorus calamus</name>
    <name type="common">Sweet flag</name>
    <dbReference type="NCBI Taxonomy" id="4465"/>
    <lineage>
        <taxon>Eukaryota</taxon>
        <taxon>Viridiplantae</taxon>
        <taxon>Streptophyta</taxon>
        <taxon>Embryophyta</taxon>
        <taxon>Tracheophyta</taxon>
        <taxon>Spermatophyta</taxon>
        <taxon>Magnoliopsida</taxon>
        <taxon>Liliopsida</taxon>
        <taxon>Acoraceae</taxon>
        <taxon>Acorus</taxon>
    </lineage>
</organism>
<dbReference type="EMBL" id="JAUJYO010000017">
    <property type="protein sequence ID" value="KAK1292339.1"/>
    <property type="molecule type" value="Genomic_DNA"/>
</dbReference>
<reference evidence="1" key="2">
    <citation type="submission" date="2023-06" db="EMBL/GenBank/DDBJ databases">
        <authorList>
            <person name="Ma L."/>
            <person name="Liu K.-W."/>
            <person name="Li Z."/>
            <person name="Hsiao Y.-Y."/>
            <person name="Qi Y."/>
            <person name="Fu T."/>
            <person name="Tang G."/>
            <person name="Zhang D."/>
            <person name="Sun W.-H."/>
            <person name="Liu D.-K."/>
            <person name="Li Y."/>
            <person name="Chen G.-Z."/>
            <person name="Liu X.-D."/>
            <person name="Liao X.-Y."/>
            <person name="Jiang Y.-T."/>
            <person name="Yu X."/>
            <person name="Hao Y."/>
            <person name="Huang J."/>
            <person name="Zhao X.-W."/>
            <person name="Ke S."/>
            <person name="Chen Y.-Y."/>
            <person name="Wu W.-L."/>
            <person name="Hsu J.-L."/>
            <person name="Lin Y.-F."/>
            <person name="Huang M.-D."/>
            <person name="Li C.-Y."/>
            <person name="Huang L."/>
            <person name="Wang Z.-W."/>
            <person name="Zhao X."/>
            <person name="Zhong W.-Y."/>
            <person name="Peng D.-H."/>
            <person name="Ahmad S."/>
            <person name="Lan S."/>
            <person name="Zhang J.-S."/>
            <person name="Tsai W.-C."/>
            <person name="Van De Peer Y."/>
            <person name="Liu Z.-J."/>
        </authorList>
    </citation>
    <scope>NUCLEOTIDE SEQUENCE</scope>
    <source>
        <strain evidence="1">CP</strain>
        <tissue evidence="1">Leaves</tissue>
    </source>
</reference>
<sequence>MSVICLIQVLPGLQAQELLQKEFAGSLAKLQEKRELGEMYSRVIKRGIHGGRVTN</sequence>
<name>A0AAV9CV62_ACOCL</name>
<dbReference type="AlphaFoldDB" id="A0AAV9CV62"/>
<accession>A0AAV9CV62</accession>
<comment type="caution">
    <text evidence="1">The sequence shown here is derived from an EMBL/GenBank/DDBJ whole genome shotgun (WGS) entry which is preliminary data.</text>
</comment>
<protein>
    <submittedName>
        <fullName evidence="1">Uncharacterized protein</fullName>
    </submittedName>
</protein>
<evidence type="ECO:0000313" key="2">
    <source>
        <dbReference type="Proteomes" id="UP001180020"/>
    </source>
</evidence>
<evidence type="ECO:0000313" key="1">
    <source>
        <dbReference type="EMBL" id="KAK1292339.1"/>
    </source>
</evidence>
<proteinExistence type="predicted"/>
<gene>
    <name evidence="1" type="ORF">QJS10_CPB17g01924</name>
</gene>
<reference evidence="1" key="1">
    <citation type="journal article" date="2023" name="Nat. Commun.">
        <title>Diploid and tetraploid genomes of Acorus and the evolution of monocots.</title>
        <authorList>
            <person name="Ma L."/>
            <person name="Liu K.W."/>
            <person name="Li Z."/>
            <person name="Hsiao Y.Y."/>
            <person name="Qi Y."/>
            <person name="Fu T."/>
            <person name="Tang G.D."/>
            <person name="Zhang D."/>
            <person name="Sun W.H."/>
            <person name="Liu D.K."/>
            <person name="Li Y."/>
            <person name="Chen G.Z."/>
            <person name="Liu X.D."/>
            <person name="Liao X.Y."/>
            <person name="Jiang Y.T."/>
            <person name="Yu X."/>
            <person name="Hao Y."/>
            <person name="Huang J."/>
            <person name="Zhao X.W."/>
            <person name="Ke S."/>
            <person name="Chen Y.Y."/>
            <person name="Wu W.L."/>
            <person name="Hsu J.L."/>
            <person name="Lin Y.F."/>
            <person name="Huang M.D."/>
            <person name="Li C.Y."/>
            <person name="Huang L."/>
            <person name="Wang Z.W."/>
            <person name="Zhao X."/>
            <person name="Zhong W.Y."/>
            <person name="Peng D.H."/>
            <person name="Ahmad S."/>
            <person name="Lan S."/>
            <person name="Zhang J.S."/>
            <person name="Tsai W.C."/>
            <person name="Van de Peer Y."/>
            <person name="Liu Z.J."/>
        </authorList>
    </citation>
    <scope>NUCLEOTIDE SEQUENCE</scope>
    <source>
        <strain evidence="1">CP</strain>
    </source>
</reference>